<feature type="transmembrane region" description="Helical" evidence="7">
    <location>
        <begin position="228"/>
        <end position="252"/>
    </location>
</feature>
<accession>A0A0B2K429</accession>
<feature type="transmembrane region" description="Helical" evidence="7">
    <location>
        <begin position="132"/>
        <end position="152"/>
    </location>
</feature>
<dbReference type="Pfam" id="PF01757">
    <property type="entry name" value="Acyl_transf_3"/>
    <property type="match status" value="1"/>
</dbReference>
<name>A0A0B2K429_9FIRM</name>
<reference evidence="9 10" key="1">
    <citation type="journal article" date="2013" name="PLoS ONE">
        <title>Identification and characterization of three novel lipases belonging to families II and V from Anaerovibrio lipolyticus 5ST.</title>
        <authorList>
            <person name="Prive F."/>
            <person name="Kaderbhai N.N."/>
            <person name="Girdwood S."/>
            <person name="Worgan H.J."/>
            <person name="Pinloche E."/>
            <person name="Scollan N.D."/>
            <person name="Huws S.A."/>
            <person name="Newbold C.J."/>
        </authorList>
    </citation>
    <scope>NUCLEOTIDE SEQUENCE [LARGE SCALE GENOMIC DNA]</scope>
    <source>
        <strain evidence="9 10">5S</strain>
    </source>
</reference>
<organism evidence="9 10">
    <name type="scientific">Anaerovibrio lipolyticus</name>
    <dbReference type="NCBI Taxonomy" id="82374"/>
    <lineage>
        <taxon>Bacteria</taxon>
        <taxon>Bacillati</taxon>
        <taxon>Bacillota</taxon>
        <taxon>Negativicutes</taxon>
        <taxon>Selenomonadales</taxon>
        <taxon>Selenomonadaceae</taxon>
        <taxon>Anaerovibrio</taxon>
    </lineage>
</organism>
<dbReference type="Proteomes" id="UP000030993">
    <property type="component" value="Unassembled WGS sequence"/>
</dbReference>
<dbReference type="GO" id="GO:0005886">
    <property type="term" value="C:plasma membrane"/>
    <property type="evidence" value="ECO:0007669"/>
    <property type="project" value="UniProtKB-SubCell"/>
</dbReference>
<feature type="transmembrane region" description="Helical" evidence="7">
    <location>
        <begin position="337"/>
        <end position="355"/>
    </location>
</feature>
<sequence length="378" mass="44142">MKKPRLEAIEFIRGISMLGVIGIHIGSAYLGQHLTPEAPGNAHLVALLEIFTRFSVPIFFFISAFGLFYNMDITKPFVYKDFLKRRYKAVVVPYVVWSLFYILHYCVLWKDYSPLKPITILYDLFFGLANYQLYFMVLLIWFYLLMPLWVWAVKRLNISKLALLLVFQIAVNYYLCFMWNAWAVDNPYLKPFAMYHLNYWVIHYVFIFLLGGYLAVNMDKFMGFMVKYRSSIVAFFWLTLAAHLSYYYYLLYSKGYTPLEGVNTAHQLCPTGIIYTLGACLFFFTIFTIWKLPDKLKPVLSLLGKHSYFMYLAHPVAITYISLFYEKINLKINAVPAIIMYFGVVLVTLVVAVVMRRLGDILPFINKGTIGVYPKKTM</sequence>
<dbReference type="EMBL" id="JSCE01000046">
    <property type="protein sequence ID" value="KHM52827.1"/>
    <property type="molecule type" value="Genomic_DNA"/>
</dbReference>
<evidence type="ECO:0000256" key="3">
    <source>
        <dbReference type="ARBA" id="ARBA00022475"/>
    </source>
</evidence>
<keyword evidence="9" id="KW-0012">Acyltransferase</keyword>
<dbReference type="PANTHER" id="PTHR40074:SF2">
    <property type="entry name" value="O-ACETYLTRANSFERASE WECH"/>
    <property type="match status" value="1"/>
</dbReference>
<keyword evidence="10" id="KW-1185">Reference proteome</keyword>
<feature type="transmembrane region" description="Helical" evidence="7">
    <location>
        <begin position="90"/>
        <end position="112"/>
    </location>
</feature>
<dbReference type="AlphaFoldDB" id="A0A0B2K429"/>
<evidence type="ECO:0000256" key="5">
    <source>
        <dbReference type="ARBA" id="ARBA00022989"/>
    </source>
</evidence>
<evidence type="ECO:0000313" key="10">
    <source>
        <dbReference type="Proteomes" id="UP000030993"/>
    </source>
</evidence>
<keyword evidence="5 7" id="KW-1133">Transmembrane helix</keyword>
<evidence type="ECO:0000256" key="1">
    <source>
        <dbReference type="ARBA" id="ARBA00004651"/>
    </source>
</evidence>
<feature type="transmembrane region" description="Helical" evidence="7">
    <location>
        <begin position="308"/>
        <end position="325"/>
    </location>
</feature>
<keyword evidence="6 7" id="KW-0472">Membrane</keyword>
<dbReference type="eggNOG" id="COG1835">
    <property type="taxonomic scope" value="Bacteria"/>
</dbReference>
<evidence type="ECO:0000313" key="9">
    <source>
        <dbReference type="EMBL" id="KHM52827.1"/>
    </source>
</evidence>
<keyword evidence="4 7" id="KW-0812">Transmembrane</keyword>
<protein>
    <submittedName>
        <fullName evidence="9">Acyltransferase</fullName>
    </submittedName>
</protein>
<keyword evidence="3" id="KW-1003">Cell membrane</keyword>
<evidence type="ECO:0000259" key="8">
    <source>
        <dbReference type="Pfam" id="PF01757"/>
    </source>
</evidence>
<keyword evidence="9" id="KW-0808">Transferase</keyword>
<evidence type="ECO:0000256" key="7">
    <source>
        <dbReference type="SAM" id="Phobius"/>
    </source>
</evidence>
<feature type="transmembrane region" description="Helical" evidence="7">
    <location>
        <begin position="50"/>
        <end position="69"/>
    </location>
</feature>
<proteinExistence type="inferred from homology"/>
<dbReference type="RefSeq" id="WP_039206138.1">
    <property type="nucleotide sequence ID" value="NZ_JSCE01000046.1"/>
</dbReference>
<evidence type="ECO:0000256" key="2">
    <source>
        <dbReference type="ARBA" id="ARBA00007400"/>
    </source>
</evidence>
<dbReference type="GO" id="GO:0009246">
    <property type="term" value="P:enterobacterial common antigen biosynthetic process"/>
    <property type="evidence" value="ECO:0007669"/>
    <property type="project" value="TreeGrafter"/>
</dbReference>
<comment type="subcellular location">
    <subcellularLocation>
        <location evidence="1">Cell membrane</location>
        <topology evidence="1">Multi-pass membrane protein</topology>
    </subcellularLocation>
</comment>
<feature type="domain" description="Acyltransferase 3" evidence="8">
    <location>
        <begin position="7"/>
        <end position="356"/>
    </location>
</feature>
<gene>
    <name evidence="9" type="ORF">NZ47_02585</name>
</gene>
<dbReference type="STRING" id="82374.NZ47_02585"/>
<feature type="transmembrane region" description="Helical" evidence="7">
    <location>
        <begin position="197"/>
        <end position="216"/>
    </location>
</feature>
<feature type="transmembrane region" description="Helical" evidence="7">
    <location>
        <begin position="12"/>
        <end position="30"/>
    </location>
</feature>
<feature type="transmembrane region" description="Helical" evidence="7">
    <location>
        <begin position="161"/>
        <end position="182"/>
    </location>
</feature>
<comment type="similarity">
    <text evidence="2">Belongs to the acyltransferase 3 family.</text>
</comment>
<evidence type="ECO:0000256" key="4">
    <source>
        <dbReference type="ARBA" id="ARBA00022692"/>
    </source>
</evidence>
<dbReference type="PANTHER" id="PTHR40074">
    <property type="entry name" value="O-ACETYLTRANSFERASE WECH"/>
    <property type="match status" value="1"/>
</dbReference>
<comment type="caution">
    <text evidence="9">The sequence shown here is derived from an EMBL/GenBank/DDBJ whole genome shotgun (WGS) entry which is preliminary data.</text>
</comment>
<dbReference type="InterPro" id="IPR002656">
    <property type="entry name" value="Acyl_transf_3_dom"/>
</dbReference>
<dbReference type="GO" id="GO:0016413">
    <property type="term" value="F:O-acetyltransferase activity"/>
    <property type="evidence" value="ECO:0007669"/>
    <property type="project" value="TreeGrafter"/>
</dbReference>
<feature type="transmembrane region" description="Helical" evidence="7">
    <location>
        <begin position="272"/>
        <end position="292"/>
    </location>
</feature>
<evidence type="ECO:0000256" key="6">
    <source>
        <dbReference type="ARBA" id="ARBA00023136"/>
    </source>
</evidence>